<dbReference type="AlphaFoldDB" id="A0A4S8LDL1"/>
<accession>A0A4S8LDL1</accession>
<dbReference type="OrthoDB" id="3112425at2759"/>
<reference evidence="2 3" key="1">
    <citation type="journal article" date="2019" name="Nat. Ecol. Evol.">
        <title>Megaphylogeny resolves global patterns of mushroom evolution.</title>
        <authorList>
            <person name="Varga T."/>
            <person name="Krizsan K."/>
            <person name="Foldi C."/>
            <person name="Dima B."/>
            <person name="Sanchez-Garcia M."/>
            <person name="Sanchez-Ramirez S."/>
            <person name="Szollosi G.J."/>
            <person name="Szarkandi J.G."/>
            <person name="Papp V."/>
            <person name="Albert L."/>
            <person name="Andreopoulos W."/>
            <person name="Angelini C."/>
            <person name="Antonin V."/>
            <person name="Barry K.W."/>
            <person name="Bougher N.L."/>
            <person name="Buchanan P."/>
            <person name="Buyck B."/>
            <person name="Bense V."/>
            <person name="Catcheside P."/>
            <person name="Chovatia M."/>
            <person name="Cooper J."/>
            <person name="Damon W."/>
            <person name="Desjardin D."/>
            <person name="Finy P."/>
            <person name="Geml J."/>
            <person name="Haridas S."/>
            <person name="Hughes K."/>
            <person name="Justo A."/>
            <person name="Karasinski D."/>
            <person name="Kautmanova I."/>
            <person name="Kiss B."/>
            <person name="Kocsube S."/>
            <person name="Kotiranta H."/>
            <person name="LaButti K.M."/>
            <person name="Lechner B.E."/>
            <person name="Liimatainen K."/>
            <person name="Lipzen A."/>
            <person name="Lukacs Z."/>
            <person name="Mihaltcheva S."/>
            <person name="Morgado L.N."/>
            <person name="Niskanen T."/>
            <person name="Noordeloos M.E."/>
            <person name="Ohm R.A."/>
            <person name="Ortiz-Santana B."/>
            <person name="Ovrebo C."/>
            <person name="Racz N."/>
            <person name="Riley R."/>
            <person name="Savchenko A."/>
            <person name="Shiryaev A."/>
            <person name="Soop K."/>
            <person name="Spirin V."/>
            <person name="Szebenyi C."/>
            <person name="Tomsovsky M."/>
            <person name="Tulloss R.E."/>
            <person name="Uehling J."/>
            <person name="Grigoriev I.V."/>
            <person name="Vagvolgyi C."/>
            <person name="Papp T."/>
            <person name="Martin F.M."/>
            <person name="Miettinen O."/>
            <person name="Hibbett D.S."/>
            <person name="Nagy L.G."/>
        </authorList>
    </citation>
    <scope>NUCLEOTIDE SEQUENCE [LARGE SCALE GENOMIC DNA]</scope>
    <source>
        <strain evidence="2 3">CBS 962.96</strain>
    </source>
</reference>
<dbReference type="EMBL" id="ML179469">
    <property type="protein sequence ID" value="THU86979.1"/>
    <property type="molecule type" value="Genomic_DNA"/>
</dbReference>
<gene>
    <name evidence="2" type="ORF">K435DRAFT_357203</name>
</gene>
<sequence length="232" mass="26279">MPNQSGTDYNQSHNRTIESTDLYTMPVDNFNPQENEHIFPFQESGNSTHNIQQIDEFPNISETVNPHTPLAPEGQTLGNTHFIPEAGTGHAIKPPRPPRVDDMRVEIKKQLISMLESKKIQITGGKLPWRNLFKTLQEHKCKFENWPAGTREPHTQNGIEKAPQDEIKAIYKALVDKEHPLRICRIDGRLGGADPIFKLQDPSGSGSGKKRSRDEQGSDIEERESNRRKLGM</sequence>
<evidence type="ECO:0000313" key="2">
    <source>
        <dbReference type="EMBL" id="THU86979.1"/>
    </source>
</evidence>
<keyword evidence="3" id="KW-1185">Reference proteome</keyword>
<proteinExistence type="predicted"/>
<feature type="compositionally biased region" description="Basic and acidic residues" evidence="1">
    <location>
        <begin position="223"/>
        <end position="232"/>
    </location>
</feature>
<name>A0A4S8LDL1_DENBC</name>
<feature type="region of interest" description="Disordered" evidence="1">
    <location>
        <begin position="192"/>
        <end position="232"/>
    </location>
</feature>
<protein>
    <submittedName>
        <fullName evidence="2">Uncharacterized protein</fullName>
    </submittedName>
</protein>
<organism evidence="2 3">
    <name type="scientific">Dendrothele bispora (strain CBS 962.96)</name>
    <dbReference type="NCBI Taxonomy" id="1314807"/>
    <lineage>
        <taxon>Eukaryota</taxon>
        <taxon>Fungi</taxon>
        <taxon>Dikarya</taxon>
        <taxon>Basidiomycota</taxon>
        <taxon>Agaricomycotina</taxon>
        <taxon>Agaricomycetes</taxon>
        <taxon>Agaricomycetidae</taxon>
        <taxon>Agaricales</taxon>
        <taxon>Agaricales incertae sedis</taxon>
        <taxon>Dendrothele</taxon>
    </lineage>
</organism>
<evidence type="ECO:0000256" key="1">
    <source>
        <dbReference type="SAM" id="MobiDB-lite"/>
    </source>
</evidence>
<evidence type="ECO:0000313" key="3">
    <source>
        <dbReference type="Proteomes" id="UP000297245"/>
    </source>
</evidence>
<dbReference type="Proteomes" id="UP000297245">
    <property type="component" value="Unassembled WGS sequence"/>
</dbReference>